<feature type="compositionally biased region" description="Basic residues" evidence="1">
    <location>
        <begin position="183"/>
        <end position="201"/>
    </location>
</feature>
<reference evidence="3" key="2">
    <citation type="submission" date="2020-10" db="UniProtKB">
        <authorList>
            <consortium name="WormBaseParasite"/>
        </authorList>
    </citation>
    <scope>IDENTIFICATION</scope>
</reference>
<keyword evidence="2" id="KW-1185">Reference proteome</keyword>
<protein>
    <submittedName>
        <fullName evidence="3">Ribonuclease P protein subunit p30</fullName>
    </submittedName>
</protein>
<evidence type="ECO:0000313" key="2">
    <source>
        <dbReference type="Proteomes" id="UP000492821"/>
    </source>
</evidence>
<organism evidence="2 3">
    <name type="scientific">Panagrellus redivivus</name>
    <name type="common">Microworm</name>
    <dbReference type="NCBI Taxonomy" id="6233"/>
    <lineage>
        <taxon>Eukaryota</taxon>
        <taxon>Metazoa</taxon>
        <taxon>Ecdysozoa</taxon>
        <taxon>Nematoda</taxon>
        <taxon>Chromadorea</taxon>
        <taxon>Rhabditida</taxon>
        <taxon>Tylenchina</taxon>
        <taxon>Panagrolaimomorpha</taxon>
        <taxon>Panagrolaimoidea</taxon>
        <taxon>Panagrolaimidae</taxon>
        <taxon>Panagrellus</taxon>
    </lineage>
</organism>
<dbReference type="Proteomes" id="UP000492821">
    <property type="component" value="Unassembled WGS sequence"/>
</dbReference>
<accession>A0A7E4VWC9</accession>
<sequence length="201" mass="22274">MPPKKLPLRPYVGNTSRLEFHKDENVVSNGDLVVDFLLKAGKRRKSAAKKLVEPDEVDEEYKSKFITIGFRQTIKAFNADRLAWVLVSETLTQVTAVGNVFGLMATNLAKTAKFYVTPGLLATISQKLELPRISVIGFGPDCSELASVFHGLKHVELVSRTAKATFQIPPLSVAVGKPEAKINAKKQRKLKKKQQRKGKAF</sequence>
<name>A0A7E4VWC9_PANRE</name>
<dbReference type="WBParaSite" id="Pan_g3232.t1">
    <property type="protein sequence ID" value="Pan_g3232.t1"/>
    <property type="gene ID" value="Pan_g3232"/>
</dbReference>
<proteinExistence type="predicted"/>
<reference evidence="2" key="1">
    <citation type="journal article" date="2013" name="Genetics">
        <title>The draft genome and transcriptome of Panagrellus redivivus are shaped by the harsh demands of a free-living lifestyle.</title>
        <authorList>
            <person name="Srinivasan J."/>
            <person name="Dillman A.R."/>
            <person name="Macchietto M.G."/>
            <person name="Heikkinen L."/>
            <person name="Lakso M."/>
            <person name="Fracchia K.M."/>
            <person name="Antoshechkin I."/>
            <person name="Mortazavi A."/>
            <person name="Wong G."/>
            <person name="Sternberg P.W."/>
        </authorList>
    </citation>
    <scope>NUCLEOTIDE SEQUENCE [LARGE SCALE GENOMIC DNA]</scope>
    <source>
        <strain evidence="2">MT8872</strain>
    </source>
</reference>
<evidence type="ECO:0000256" key="1">
    <source>
        <dbReference type="SAM" id="MobiDB-lite"/>
    </source>
</evidence>
<feature type="region of interest" description="Disordered" evidence="1">
    <location>
        <begin position="179"/>
        <end position="201"/>
    </location>
</feature>
<evidence type="ECO:0000313" key="3">
    <source>
        <dbReference type="WBParaSite" id="Pan_g3232.t1"/>
    </source>
</evidence>
<dbReference type="AlphaFoldDB" id="A0A7E4VWC9"/>